<protein>
    <submittedName>
        <fullName evidence="2">Glutathione S-transferase domain-containing protein</fullName>
    </submittedName>
</protein>
<dbReference type="PROSITE" id="PS50404">
    <property type="entry name" value="GST_NTER"/>
    <property type="match status" value="1"/>
</dbReference>
<keyword evidence="2" id="KW-0808">Transferase</keyword>
<evidence type="ECO:0000313" key="3">
    <source>
        <dbReference type="Proteomes" id="UP000053815"/>
    </source>
</evidence>
<reference evidence="2" key="1">
    <citation type="submission" date="2014-09" db="EMBL/GenBank/DDBJ databases">
        <title>Draft genome sequence of an oleaginous Mucoromycotina fungus Mucor ambiguus NBRC6742.</title>
        <authorList>
            <person name="Takeda I."/>
            <person name="Yamane N."/>
            <person name="Morita T."/>
            <person name="Tamano K."/>
            <person name="Machida M."/>
            <person name="Baker S."/>
            <person name="Koike H."/>
        </authorList>
    </citation>
    <scope>NUCLEOTIDE SEQUENCE</scope>
    <source>
        <strain evidence="2">NBRC 6742</strain>
    </source>
</reference>
<dbReference type="Gene3D" id="3.40.30.10">
    <property type="entry name" value="Glutaredoxin"/>
    <property type="match status" value="1"/>
</dbReference>
<dbReference type="Gene3D" id="1.20.1050.10">
    <property type="match status" value="1"/>
</dbReference>
<keyword evidence="3" id="KW-1185">Reference proteome</keyword>
<dbReference type="InterPro" id="IPR036282">
    <property type="entry name" value="Glutathione-S-Trfase_C_sf"/>
</dbReference>
<dbReference type="GO" id="GO:0016740">
    <property type="term" value="F:transferase activity"/>
    <property type="evidence" value="ECO:0007669"/>
    <property type="project" value="UniProtKB-KW"/>
</dbReference>
<accession>A0A0C9N5X5</accession>
<dbReference type="SUPFAM" id="SSF52833">
    <property type="entry name" value="Thioredoxin-like"/>
    <property type="match status" value="1"/>
</dbReference>
<dbReference type="SUPFAM" id="SSF47616">
    <property type="entry name" value="GST C-terminal domain-like"/>
    <property type="match status" value="1"/>
</dbReference>
<dbReference type="InterPro" id="IPR054416">
    <property type="entry name" value="GST_UstS-like_C"/>
</dbReference>
<proteinExistence type="predicted"/>
<name>A0A0C9N5X5_9FUNG</name>
<dbReference type="Proteomes" id="UP000053815">
    <property type="component" value="Unassembled WGS sequence"/>
</dbReference>
<dbReference type="AlphaFoldDB" id="A0A0C9N5X5"/>
<dbReference type="STRING" id="91626.A0A0C9N5X5"/>
<dbReference type="InterPro" id="IPR036249">
    <property type="entry name" value="Thioredoxin-like_sf"/>
</dbReference>
<dbReference type="EMBL" id="DF836913">
    <property type="protein sequence ID" value="GAN11477.1"/>
    <property type="molecule type" value="Genomic_DNA"/>
</dbReference>
<gene>
    <name evidence="2" type="ORF">MAM1_0624d11040</name>
</gene>
<feature type="domain" description="GST N-terminal" evidence="1">
    <location>
        <begin position="1"/>
        <end position="41"/>
    </location>
</feature>
<sequence>MTLKLKSDKRPHVPIIVHNDKPVVDSWHIARYLEEQFPTCPSLFHGNVATHKFFQNYSEKHINTPIFRLVLLDVHQSAGDQAMQDWFRQDRESWMRGKTIEQFVGDVDENIAKLKTGITIVSAHLKEFLFVTGEQPGWADVVFLSHLTFLAALKPEIFEDHVLSDENVRAYWNRTKYIRNGVASPNL</sequence>
<dbReference type="InterPro" id="IPR004045">
    <property type="entry name" value="Glutathione_S-Trfase_N"/>
</dbReference>
<dbReference type="OrthoDB" id="4951845at2759"/>
<organism evidence="2">
    <name type="scientific">Mucor ambiguus</name>
    <dbReference type="NCBI Taxonomy" id="91626"/>
    <lineage>
        <taxon>Eukaryota</taxon>
        <taxon>Fungi</taxon>
        <taxon>Fungi incertae sedis</taxon>
        <taxon>Mucoromycota</taxon>
        <taxon>Mucoromycotina</taxon>
        <taxon>Mucoromycetes</taxon>
        <taxon>Mucorales</taxon>
        <taxon>Mucorineae</taxon>
        <taxon>Mucoraceae</taxon>
        <taxon>Mucor</taxon>
    </lineage>
</organism>
<dbReference type="Pfam" id="PF22041">
    <property type="entry name" value="GST_C_7"/>
    <property type="match status" value="1"/>
</dbReference>
<evidence type="ECO:0000313" key="2">
    <source>
        <dbReference type="EMBL" id="GAN11477.1"/>
    </source>
</evidence>
<evidence type="ECO:0000259" key="1">
    <source>
        <dbReference type="PROSITE" id="PS50404"/>
    </source>
</evidence>